<dbReference type="GO" id="GO:0006629">
    <property type="term" value="P:lipid metabolic process"/>
    <property type="evidence" value="ECO:0007669"/>
    <property type="project" value="InterPro"/>
</dbReference>
<dbReference type="PROSITE" id="PS00455">
    <property type="entry name" value="AMP_BINDING"/>
    <property type="match status" value="1"/>
</dbReference>
<dbReference type="InterPro" id="IPR005914">
    <property type="entry name" value="Acac_CoA_synth"/>
</dbReference>
<dbReference type="InterPro" id="IPR000873">
    <property type="entry name" value="AMP-dep_synth/lig_dom"/>
</dbReference>
<evidence type="ECO:0000259" key="5">
    <source>
        <dbReference type="Pfam" id="PF00501"/>
    </source>
</evidence>
<dbReference type="GO" id="GO:0030729">
    <property type="term" value="F:acetoacetate-CoA ligase activity"/>
    <property type="evidence" value="ECO:0007669"/>
    <property type="project" value="UniProtKB-EC"/>
</dbReference>
<dbReference type="InterPro" id="IPR045851">
    <property type="entry name" value="AMP-bd_C_sf"/>
</dbReference>
<dbReference type="Proteomes" id="UP000029736">
    <property type="component" value="Unassembled WGS sequence"/>
</dbReference>
<dbReference type="EC" id="6.2.1.16" evidence="7"/>
<accession>A0A098S229</accession>
<dbReference type="InterPro" id="IPR032387">
    <property type="entry name" value="ACAS_N"/>
</dbReference>
<organism evidence="7 8">
    <name type="scientific">Phaeodactylibacter xiamenensis</name>
    <dbReference type="NCBI Taxonomy" id="1524460"/>
    <lineage>
        <taxon>Bacteria</taxon>
        <taxon>Pseudomonadati</taxon>
        <taxon>Bacteroidota</taxon>
        <taxon>Saprospiria</taxon>
        <taxon>Saprospirales</taxon>
        <taxon>Haliscomenobacteraceae</taxon>
        <taxon>Phaeodactylibacter</taxon>
    </lineage>
</organism>
<evidence type="ECO:0000256" key="3">
    <source>
        <dbReference type="ARBA" id="ARBA00022741"/>
    </source>
</evidence>
<sequence length="657" mass="73416">MIDQPRQLWAPTEAFRAQSRLAHYRQWLNRHHQLNFDDYEALWSWSVAEPADFWASLWDYFDIIAHQPYTQVMSDDPMPDTKWFEGSTLNYAEHIFRNRTTAHPALMAQSETRPLHSLSWAELEEQVAAFAAFLKAQGVEKGDRVVGFLANTEEASIAFLAACSLGAVWSSCSPDFGTSSVTDRFQQIEPKVLIAVDGYTYNGKPYDKTGVVQEIVAALPTLKRVVLVPFLDESAEAAAIPKAVSWADALGTPHDGLAFEPVPFAHPIWVLYSSGTTGIPKAITHSHGGVLLEHLKYLAFHNDVHPGERFFWFSTTGWMMWNFVQAAMLAGATPVLYDGSPAYPDMTVMWAFAEKAKINHFGTSAPFLVASMKRGINPSKDFDLSALRSIGSTGAPLPPEAFDYVYQHIKEDLWLCSMSGGTDVCTAFVGGCPERPVYMGEIQCRALGCALYAYDEDGRPLDDEVGEMVITKPMPSMPVYFWNDAGKARYRESYFELFPGIWRHGDWVKITSRDSLVILGRSDATLNRHGVRIGTAEIYRAVNKVKAIKDSLIVNLELEGGRHYMPLFVLMNKGEALTETVKAELKTTLRQTYSPRHVPDDIIEVADIPYTISGKKLEAPVKKILLGHPAEKAANRDAMRNPEALDFFIDFAKRVNG</sequence>
<dbReference type="RefSeq" id="WP_044225615.1">
    <property type="nucleotide sequence ID" value="NZ_JBKAGJ010000013.1"/>
</dbReference>
<dbReference type="AlphaFoldDB" id="A0A098S229"/>
<keyword evidence="2 7" id="KW-0436">Ligase</keyword>
<comment type="similarity">
    <text evidence="1">Belongs to the ATP-dependent AMP-binding enzyme family.</text>
</comment>
<dbReference type="STRING" id="1524460.IX84_22450"/>
<dbReference type="OrthoDB" id="9778383at2"/>
<comment type="caution">
    <text evidence="7">The sequence shown here is derived from an EMBL/GenBank/DDBJ whole genome shotgun (WGS) entry which is preliminary data.</text>
</comment>
<dbReference type="GO" id="GO:0005524">
    <property type="term" value="F:ATP binding"/>
    <property type="evidence" value="ECO:0007669"/>
    <property type="project" value="UniProtKB-KW"/>
</dbReference>
<dbReference type="Pfam" id="PF16177">
    <property type="entry name" value="ACAS_N"/>
    <property type="match status" value="1"/>
</dbReference>
<dbReference type="InterPro" id="IPR020845">
    <property type="entry name" value="AMP-binding_CS"/>
</dbReference>
<keyword evidence="8" id="KW-1185">Reference proteome</keyword>
<name>A0A098S229_9BACT</name>
<dbReference type="SUPFAM" id="SSF56801">
    <property type="entry name" value="Acetyl-CoA synthetase-like"/>
    <property type="match status" value="1"/>
</dbReference>
<proteinExistence type="inferred from homology"/>
<feature type="domain" description="Acetyl-coenzyme A synthetase N-terminal" evidence="6">
    <location>
        <begin position="39"/>
        <end position="94"/>
    </location>
</feature>
<dbReference type="PANTHER" id="PTHR42921">
    <property type="entry name" value="ACETOACETYL-COA SYNTHETASE"/>
    <property type="match status" value="1"/>
</dbReference>
<reference evidence="7 8" key="1">
    <citation type="journal article" date="2014" name="Int. J. Syst. Evol. Microbiol.">
        <title>Phaeodactylibacter xiamenensis gen. nov., sp. nov., a member of the family Saprospiraceae isolated from the marine alga Phaeodactylum tricornutum.</title>
        <authorList>
            <person name="Chen Z.Jr."/>
            <person name="Lei X."/>
            <person name="Lai Q."/>
            <person name="Li Y."/>
            <person name="Zhang B."/>
            <person name="Zhang J."/>
            <person name="Zhang H."/>
            <person name="Yang L."/>
            <person name="Zheng W."/>
            <person name="Tian Y."/>
            <person name="Yu Z."/>
            <person name="Xu H.Jr."/>
            <person name="Zheng T."/>
        </authorList>
    </citation>
    <scope>NUCLEOTIDE SEQUENCE [LARGE SCALE GENOMIC DNA]</scope>
    <source>
        <strain evidence="7 8">KD52</strain>
    </source>
</reference>
<protein>
    <submittedName>
        <fullName evidence="7">Acetoacetyl-CoA synthetase</fullName>
        <ecNumber evidence="7">6.2.1.16</ecNumber>
    </submittedName>
</protein>
<evidence type="ECO:0000313" key="7">
    <source>
        <dbReference type="EMBL" id="KGE86195.1"/>
    </source>
</evidence>
<evidence type="ECO:0000256" key="1">
    <source>
        <dbReference type="ARBA" id="ARBA00006432"/>
    </source>
</evidence>
<evidence type="ECO:0000256" key="4">
    <source>
        <dbReference type="ARBA" id="ARBA00022840"/>
    </source>
</evidence>
<dbReference type="NCBIfam" id="NF002937">
    <property type="entry name" value="PRK03584.1"/>
    <property type="match status" value="1"/>
</dbReference>
<dbReference type="Gene3D" id="3.30.300.30">
    <property type="match status" value="1"/>
</dbReference>
<evidence type="ECO:0000313" key="8">
    <source>
        <dbReference type="Proteomes" id="UP000029736"/>
    </source>
</evidence>
<dbReference type="Pfam" id="PF00501">
    <property type="entry name" value="AMP-binding"/>
    <property type="match status" value="1"/>
</dbReference>
<keyword evidence="3" id="KW-0547">Nucleotide-binding</keyword>
<dbReference type="Gene3D" id="3.40.50.12780">
    <property type="entry name" value="N-terminal domain of ligase-like"/>
    <property type="match status" value="1"/>
</dbReference>
<evidence type="ECO:0000259" key="6">
    <source>
        <dbReference type="Pfam" id="PF16177"/>
    </source>
</evidence>
<dbReference type="NCBIfam" id="TIGR01217">
    <property type="entry name" value="ac_ac_CoA_syn"/>
    <property type="match status" value="1"/>
</dbReference>
<keyword evidence="4" id="KW-0067">ATP-binding</keyword>
<dbReference type="CDD" id="cd05943">
    <property type="entry name" value="AACS"/>
    <property type="match status" value="1"/>
</dbReference>
<gene>
    <name evidence="7" type="ORF">IX84_22450</name>
</gene>
<dbReference type="InterPro" id="IPR042099">
    <property type="entry name" value="ANL_N_sf"/>
</dbReference>
<dbReference type="PANTHER" id="PTHR42921:SF1">
    <property type="entry name" value="ACETOACETYL-COA SYNTHETASE"/>
    <property type="match status" value="1"/>
</dbReference>
<dbReference type="EMBL" id="JPOS01000081">
    <property type="protein sequence ID" value="KGE86195.1"/>
    <property type="molecule type" value="Genomic_DNA"/>
</dbReference>
<feature type="domain" description="AMP-dependent synthetase/ligase" evidence="5">
    <location>
        <begin position="102"/>
        <end position="474"/>
    </location>
</feature>
<evidence type="ECO:0000256" key="2">
    <source>
        <dbReference type="ARBA" id="ARBA00022598"/>
    </source>
</evidence>